<feature type="non-terminal residue" evidence="1">
    <location>
        <position position="1"/>
    </location>
</feature>
<name>A0ACA9L2Q4_9GLOM</name>
<accession>A0ACA9L2Q4</accession>
<evidence type="ECO:0000313" key="1">
    <source>
        <dbReference type="EMBL" id="CAG8503692.1"/>
    </source>
</evidence>
<dbReference type="Proteomes" id="UP000789860">
    <property type="component" value="Unassembled WGS sequence"/>
</dbReference>
<evidence type="ECO:0000313" key="2">
    <source>
        <dbReference type="Proteomes" id="UP000789860"/>
    </source>
</evidence>
<proteinExistence type="predicted"/>
<reference evidence="1" key="1">
    <citation type="submission" date="2021-06" db="EMBL/GenBank/DDBJ databases">
        <authorList>
            <person name="Kallberg Y."/>
            <person name="Tangrot J."/>
            <person name="Rosling A."/>
        </authorList>
    </citation>
    <scope>NUCLEOTIDE SEQUENCE</scope>
    <source>
        <strain evidence="1">AU212A</strain>
    </source>
</reference>
<dbReference type="EMBL" id="CAJVPM010003610">
    <property type="protein sequence ID" value="CAG8503692.1"/>
    <property type="molecule type" value="Genomic_DNA"/>
</dbReference>
<keyword evidence="2" id="KW-1185">Reference proteome</keyword>
<organism evidence="1 2">
    <name type="scientific">Scutellospora calospora</name>
    <dbReference type="NCBI Taxonomy" id="85575"/>
    <lineage>
        <taxon>Eukaryota</taxon>
        <taxon>Fungi</taxon>
        <taxon>Fungi incertae sedis</taxon>
        <taxon>Mucoromycota</taxon>
        <taxon>Glomeromycotina</taxon>
        <taxon>Glomeromycetes</taxon>
        <taxon>Diversisporales</taxon>
        <taxon>Gigasporaceae</taxon>
        <taxon>Scutellospora</taxon>
    </lineage>
</organism>
<gene>
    <name evidence="1" type="ORF">SCALOS_LOCUS3357</name>
</gene>
<comment type="caution">
    <text evidence="1">The sequence shown here is derived from an EMBL/GenBank/DDBJ whole genome shotgun (WGS) entry which is preliminary data.</text>
</comment>
<sequence length="77" mass="8454">LLRRYLLVRPKTADNELLFLSKHRKQLIVGSISAIVKRIANNAGAKGRFIAYSIRISSTTAAIEAGLSLIQICTIES</sequence>
<protein>
    <submittedName>
        <fullName evidence="1">11051_t:CDS:1</fullName>
    </submittedName>
</protein>